<proteinExistence type="predicted"/>
<accession>A0A0E9T333</accession>
<evidence type="ECO:0000256" key="1">
    <source>
        <dbReference type="SAM" id="Phobius"/>
    </source>
</evidence>
<reference evidence="2" key="1">
    <citation type="submission" date="2014-11" db="EMBL/GenBank/DDBJ databases">
        <authorList>
            <person name="Amaro Gonzalez C."/>
        </authorList>
    </citation>
    <scope>NUCLEOTIDE SEQUENCE</scope>
</reference>
<sequence>MFLLVTSSKRLIIPYIIICVISHYPCSYWTAAADSS</sequence>
<dbReference type="AlphaFoldDB" id="A0A0E9T333"/>
<dbReference type="EMBL" id="GBXM01060700">
    <property type="protein sequence ID" value="JAH47877.1"/>
    <property type="molecule type" value="Transcribed_RNA"/>
</dbReference>
<organism evidence="2">
    <name type="scientific">Anguilla anguilla</name>
    <name type="common">European freshwater eel</name>
    <name type="synonym">Muraena anguilla</name>
    <dbReference type="NCBI Taxonomy" id="7936"/>
    <lineage>
        <taxon>Eukaryota</taxon>
        <taxon>Metazoa</taxon>
        <taxon>Chordata</taxon>
        <taxon>Craniata</taxon>
        <taxon>Vertebrata</taxon>
        <taxon>Euteleostomi</taxon>
        <taxon>Actinopterygii</taxon>
        <taxon>Neopterygii</taxon>
        <taxon>Teleostei</taxon>
        <taxon>Anguilliformes</taxon>
        <taxon>Anguillidae</taxon>
        <taxon>Anguilla</taxon>
    </lineage>
</organism>
<reference evidence="2" key="2">
    <citation type="journal article" date="2015" name="Fish Shellfish Immunol.">
        <title>Early steps in the European eel (Anguilla anguilla)-Vibrio vulnificus interaction in the gills: Role of the RtxA13 toxin.</title>
        <authorList>
            <person name="Callol A."/>
            <person name="Pajuelo D."/>
            <person name="Ebbesson L."/>
            <person name="Teles M."/>
            <person name="MacKenzie S."/>
            <person name="Amaro C."/>
        </authorList>
    </citation>
    <scope>NUCLEOTIDE SEQUENCE</scope>
</reference>
<protein>
    <submittedName>
        <fullName evidence="2">Uncharacterized protein</fullName>
    </submittedName>
</protein>
<keyword evidence="1" id="KW-1133">Transmembrane helix</keyword>
<keyword evidence="1" id="KW-0472">Membrane</keyword>
<name>A0A0E9T333_ANGAN</name>
<feature type="transmembrane region" description="Helical" evidence="1">
    <location>
        <begin position="12"/>
        <end position="31"/>
    </location>
</feature>
<evidence type="ECO:0000313" key="2">
    <source>
        <dbReference type="EMBL" id="JAH47877.1"/>
    </source>
</evidence>
<keyword evidence="1" id="KW-0812">Transmembrane</keyword>